<dbReference type="InterPro" id="IPR038340">
    <property type="entry name" value="MRP-L47_sf"/>
</dbReference>
<keyword evidence="3 9" id="KW-0689">Ribosomal protein</keyword>
<comment type="subcellular location">
    <subcellularLocation>
        <location evidence="1">Mitochondrion</location>
    </subcellularLocation>
</comment>
<evidence type="ECO:0000313" key="9">
    <source>
        <dbReference type="EMBL" id="SLM34548.1"/>
    </source>
</evidence>
<protein>
    <recommendedName>
        <fullName evidence="6">Large ribosomal subunit protein uL29m</fullName>
    </recommendedName>
    <alternativeName>
        <fullName evidence="7">54S ribosomal protein L4, mitochondrial</fullName>
    </alternativeName>
</protein>
<dbReference type="Pfam" id="PF06984">
    <property type="entry name" value="MRP-L47"/>
    <property type="match status" value="1"/>
</dbReference>
<evidence type="ECO:0000256" key="3">
    <source>
        <dbReference type="ARBA" id="ARBA00022980"/>
    </source>
</evidence>
<dbReference type="GO" id="GO:0032543">
    <property type="term" value="P:mitochondrial translation"/>
    <property type="evidence" value="ECO:0007669"/>
    <property type="project" value="TreeGrafter"/>
</dbReference>
<name>A0A1W5CUM4_9LECA</name>
<evidence type="ECO:0000256" key="7">
    <source>
        <dbReference type="ARBA" id="ARBA00035399"/>
    </source>
</evidence>
<evidence type="ECO:0000313" key="10">
    <source>
        <dbReference type="Proteomes" id="UP000192927"/>
    </source>
</evidence>
<feature type="region of interest" description="Disordered" evidence="8">
    <location>
        <begin position="43"/>
        <end position="98"/>
    </location>
</feature>
<evidence type="ECO:0000256" key="8">
    <source>
        <dbReference type="SAM" id="MobiDB-lite"/>
    </source>
</evidence>
<evidence type="ECO:0000256" key="4">
    <source>
        <dbReference type="ARBA" id="ARBA00023128"/>
    </source>
</evidence>
<evidence type="ECO:0000256" key="1">
    <source>
        <dbReference type="ARBA" id="ARBA00004173"/>
    </source>
</evidence>
<evidence type="ECO:0000256" key="6">
    <source>
        <dbReference type="ARBA" id="ARBA00035289"/>
    </source>
</evidence>
<proteinExistence type="inferred from homology"/>
<keyword evidence="5" id="KW-0687">Ribonucleoprotein</keyword>
<dbReference type="PANTHER" id="PTHR21183:SF18">
    <property type="entry name" value="LARGE RIBOSOMAL SUBUNIT PROTEIN UL29M"/>
    <property type="match status" value="1"/>
</dbReference>
<organism evidence="9 10">
    <name type="scientific">Lasallia pustulata</name>
    <dbReference type="NCBI Taxonomy" id="136370"/>
    <lineage>
        <taxon>Eukaryota</taxon>
        <taxon>Fungi</taxon>
        <taxon>Dikarya</taxon>
        <taxon>Ascomycota</taxon>
        <taxon>Pezizomycotina</taxon>
        <taxon>Lecanoromycetes</taxon>
        <taxon>OSLEUM clade</taxon>
        <taxon>Umbilicariomycetidae</taxon>
        <taxon>Umbilicariales</taxon>
        <taxon>Umbilicariaceae</taxon>
        <taxon>Lasallia</taxon>
    </lineage>
</organism>
<dbReference type="Gene3D" id="6.10.330.20">
    <property type="match status" value="1"/>
</dbReference>
<dbReference type="EMBL" id="FWEW01000340">
    <property type="protein sequence ID" value="SLM34548.1"/>
    <property type="molecule type" value="Genomic_DNA"/>
</dbReference>
<dbReference type="GO" id="GO:0003735">
    <property type="term" value="F:structural constituent of ribosome"/>
    <property type="evidence" value="ECO:0007669"/>
    <property type="project" value="InterPro"/>
</dbReference>
<comment type="similarity">
    <text evidence="2">Belongs to the universal ribosomal protein uL29 family.</text>
</comment>
<dbReference type="AlphaFoldDB" id="A0A1W5CUM4"/>
<dbReference type="InterPro" id="IPR010729">
    <property type="entry name" value="Ribosomal_uL29_mit"/>
</dbReference>
<reference evidence="10" key="1">
    <citation type="submission" date="2017-03" db="EMBL/GenBank/DDBJ databases">
        <authorList>
            <person name="Sharma R."/>
            <person name="Thines M."/>
        </authorList>
    </citation>
    <scope>NUCLEOTIDE SEQUENCE [LARGE SCALE GENOMIC DNA]</scope>
</reference>
<evidence type="ECO:0000256" key="5">
    <source>
        <dbReference type="ARBA" id="ARBA00023274"/>
    </source>
</evidence>
<sequence>MNKASIARVIKHTGVLSYHEVPPAFLVPALQWGSFAPKTQFSTSAAIQFPRKKPSQRKRNPDNNPNRGVSALRRTGLKNPVSMSKEHLPQPVLDPKKRSKVQVDEDHPLWGFFNKGKTTLSTPGEDNAHGRAWSVEELRHKSWEDLHSLWWVCVKDRNRLATEKHERARLKAGYGDYESEEREKEVRMTQRAIKHALTERWYAWEDARKLARDDPEINVRRRRRLYTPQVMEDTLSEGEVEEPPRTAAASGA</sequence>
<dbReference type="Proteomes" id="UP000192927">
    <property type="component" value="Unassembled WGS sequence"/>
</dbReference>
<accession>A0A1W5CUM4</accession>
<keyword evidence="10" id="KW-1185">Reference proteome</keyword>
<dbReference type="PANTHER" id="PTHR21183">
    <property type="entry name" value="RIBOSOMAL PROTEIN L47, MITOCHONDRIAL-RELATED"/>
    <property type="match status" value="1"/>
</dbReference>
<dbReference type="GO" id="GO:0005762">
    <property type="term" value="C:mitochondrial large ribosomal subunit"/>
    <property type="evidence" value="ECO:0007669"/>
    <property type="project" value="TreeGrafter"/>
</dbReference>
<feature type="region of interest" description="Disordered" evidence="8">
    <location>
        <begin position="231"/>
        <end position="252"/>
    </location>
</feature>
<keyword evidence="4" id="KW-0496">Mitochondrion</keyword>
<evidence type="ECO:0000256" key="2">
    <source>
        <dbReference type="ARBA" id="ARBA00009254"/>
    </source>
</evidence>